<feature type="compositionally biased region" description="Acidic residues" evidence="1">
    <location>
        <begin position="89"/>
        <end position="118"/>
    </location>
</feature>
<accession>A0A0L9VNA7</accession>
<dbReference type="AlphaFoldDB" id="A0A0L9VNA7"/>
<feature type="compositionally biased region" description="Acidic residues" evidence="1">
    <location>
        <begin position="57"/>
        <end position="79"/>
    </location>
</feature>
<feature type="region of interest" description="Disordered" evidence="1">
    <location>
        <begin position="1"/>
        <end position="118"/>
    </location>
</feature>
<evidence type="ECO:0000313" key="3">
    <source>
        <dbReference type="Proteomes" id="UP000053144"/>
    </source>
</evidence>
<organism evidence="2 3">
    <name type="scientific">Phaseolus angularis</name>
    <name type="common">Azuki bean</name>
    <name type="synonym">Vigna angularis</name>
    <dbReference type="NCBI Taxonomy" id="3914"/>
    <lineage>
        <taxon>Eukaryota</taxon>
        <taxon>Viridiplantae</taxon>
        <taxon>Streptophyta</taxon>
        <taxon>Embryophyta</taxon>
        <taxon>Tracheophyta</taxon>
        <taxon>Spermatophyta</taxon>
        <taxon>Magnoliopsida</taxon>
        <taxon>eudicotyledons</taxon>
        <taxon>Gunneridae</taxon>
        <taxon>Pentapetalae</taxon>
        <taxon>rosids</taxon>
        <taxon>fabids</taxon>
        <taxon>Fabales</taxon>
        <taxon>Fabaceae</taxon>
        <taxon>Papilionoideae</taxon>
        <taxon>50 kb inversion clade</taxon>
        <taxon>NPAAA clade</taxon>
        <taxon>indigoferoid/millettioid clade</taxon>
        <taxon>Phaseoleae</taxon>
        <taxon>Vigna</taxon>
    </lineage>
</organism>
<evidence type="ECO:0000313" key="2">
    <source>
        <dbReference type="EMBL" id="KOM56234.1"/>
    </source>
</evidence>
<reference evidence="3" key="1">
    <citation type="journal article" date="2015" name="Proc. Natl. Acad. Sci. U.S.A.">
        <title>Genome sequencing of adzuki bean (Vigna angularis) provides insight into high starch and low fat accumulation and domestication.</title>
        <authorList>
            <person name="Yang K."/>
            <person name="Tian Z."/>
            <person name="Chen C."/>
            <person name="Luo L."/>
            <person name="Zhao B."/>
            <person name="Wang Z."/>
            <person name="Yu L."/>
            <person name="Li Y."/>
            <person name="Sun Y."/>
            <person name="Li W."/>
            <person name="Chen Y."/>
            <person name="Li Y."/>
            <person name="Zhang Y."/>
            <person name="Ai D."/>
            <person name="Zhao J."/>
            <person name="Shang C."/>
            <person name="Ma Y."/>
            <person name="Wu B."/>
            <person name="Wang M."/>
            <person name="Gao L."/>
            <person name="Sun D."/>
            <person name="Zhang P."/>
            <person name="Guo F."/>
            <person name="Wang W."/>
            <person name="Li Y."/>
            <person name="Wang J."/>
            <person name="Varshney R.K."/>
            <person name="Wang J."/>
            <person name="Ling H.Q."/>
            <person name="Wan P."/>
        </authorList>
    </citation>
    <scope>NUCLEOTIDE SEQUENCE</scope>
    <source>
        <strain evidence="3">cv. Jingnong 6</strain>
    </source>
</reference>
<dbReference type="Gramene" id="KOM56234">
    <property type="protein sequence ID" value="KOM56234"/>
    <property type="gene ID" value="LR48_Vigan10g212600"/>
</dbReference>
<dbReference type="EMBL" id="CM003380">
    <property type="protein sequence ID" value="KOM56234.1"/>
    <property type="molecule type" value="Genomic_DNA"/>
</dbReference>
<sequence length="118" mass="13288">MASTLKPNRIKRAACKARPSSPRKEVDPLNANASTVASFRPKNEFERYMKLGMQNLNDDDDDEEENNETEGDATENDDSGSEKDKDGDEHQEEDAMEEDGSEEENEGNKEEEDTNQSD</sequence>
<dbReference type="Proteomes" id="UP000053144">
    <property type="component" value="Chromosome 10"/>
</dbReference>
<gene>
    <name evidence="2" type="ORF">LR48_Vigan10g212600</name>
</gene>
<proteinExistence type="predicted"/>
<protein>
    <submittedName>
        <fullName evidence="2">Uncharacterized protein</fullName>
    </submittedName>
</protein>
<name>A0A0L9VNA7_PHAAN</name>
<evidence type="ECO:0000256" key="1">
    <source>
        <dbReference type="SAM" id="MobiDB-lite"/>
    </source>
</evidence>